<keyword evidence="2" id="KW-0378">Hydrolase</keyword>
<dbReference type="GO" id="GO:0006508">
    <property type="term" value="P:proteolysis"/>
    <property type="evidence" value="ECO:0007669"/>
    <property type="project" value="UniProtKB-KW"/>
</dbReference>
<dbReference type="InterPro" id="IPR021109">
    <property type="entry name" value="Peptidase_aspartic_dom_sf"/>
</dbReference>
<evidence type="ECO:0000313" key="2">
    <source>
        <dbReference type="EMBL" id="RAK22990.1"/>
    </source>
</evidence>
<dbReference type="CDD" id="cd05483">
    <property type="entry name" value="retropepsin_like_bacteria"/>
    <property type="match status" value="1"/>
</dbReference>
<dbReference type="Gene3D" id="2.40.70.10">
    <property type="entry name" value="Acid Proteases"/>
    <property type="match status" value="1"/>
</dbReference>
<name>A0A327YPW9_9RHOB</name>
<comment type="caution">
    <text evidence="2">The sequence shown here is derived from an EMBL/GenBank/DDBJ whole genome shotgun (WGS) entry which is preliminary data.</text>
</comment>
<dbReference type="GO" id="GO:0008233">
    <property type="term" value="F:peptidase activity"/>
    <property type="evidence" value="ECO:0007669"/>
    <property type="project" value="UniProtKB-KW"/>
</dbReference>
<dbReference type="RefSeq" id="WP_009504932.1">
    <property type="nucleotide sequence ID" value="NZ_LIGK01000023.1"/>
</dbReference>
<gene>
    <name evidence="2" type="ORF">ATI53_1002170</name>
</gene>
<dbReference type="InterPro" id="IPR011969">
    <property type="entry name" value="Clan_AA_Asp_peptidase_C"/>
</dbReference>
<sequence length="193" mass="21176">MPDFDIARLAYLSLLASALIALMVFRNRTRTALKLQYAGAWALIILGAIAAVGLWKDIRATVLPQQAVFADQGRIELPRAPDGHYYVSVDVNGVPTRFVVDTGASGMVLTRRDAERAGIDVTDLLYRGEAHTANGPVRTAPVTLDAVALGPFSDRNLRAYVNQGDMTTSLLGMSYLQRFDRLEIARGRMVLER</sequence>
<feature type="transmembrane region" description="Helical" evidence="1">
    <location>
        <begin position="6"/>
        <end position="25"/>
    </location>
</feature>
<feature type="transmembrane region" description="Helical" evidence="1">
    <location>
        <begin position="37"/>
        <end position="55"/>
    </location>
</feature>
<dbReference type="AlphaFoldDB" id="A0A327YPW9"/>
<dbReference type="EMBL" id="QLMG01000002">
    <property type="protein sequence ID" value="RAK22990.1"/>
    <property type="molecule type" value="Genomic_DNA"/>
</dbReference>
<protein>
    <submittedName>
        <fullName evidence="2">Aspartyl protease family protein</fullName>
    </submittedName>
</protein>
<dbReference type="InterPro" id="IPR034122">
    <property type="entry name" value="Retropepsin-like_bacterial"/>
</dbReference>
<keyword evidence="1" id="KW-1133">Transmembrane helix</keyword>
<evidence type="ECO:0000256" key="1">
    <source>
        <dbReference type="SAM" id="Phobius"/>
    </source>
</evidence>
<keyword evidence="1" id="KW-0812">Transmembrane</keyword>
<keyword evidence="2" id="KW-0645">Protease</keyword>
<keyword evidence="3" id="KW-1185">Reference proteome</keyword>
<dbReference type="NCBIfam" id="TIGR02281">
    <property type="entry name" value="clan_AA_DTGA"/>
    <property type="match status" value="1"/>
</dbReference>
<reference evidence="2 3" key="1">
    <citation type="submission" date="2018-06" db="EMBL/GenBank/DDBJ databases">
        <title>Genomic Encyclopedia of Archaeal and Bacterial Type Strains, Phase II (KMG-II): from individual species to whole genera.</title>
        <authorList>
            <person name="Goeker M."/>
        </authorList>
    </citation>
    <scope>NUCLEOTIDE SEQUENCE [LARGE SCALE GENOMIC DNA]</scope>
    <source>
        <strain evidence="2 3">DSM 22011</strain>
    </source>
</reference>
<dbReference type="Pfam" id="PF13975">
    <property type="entry name" value="gag-asp_proteas"/>
    <property type="match status" value="1"/>
</dbReference>
<keyword evidence="1" id="KW-0472">Membrane</keyword>
<organism evidence="2 3">
    <name type="scientific">Salipiger aestuarii</name>
    <dbReference type="NCBI Taxonomy" id="568098"/>
    <lineage>
        <taxon>Bacteria</taxon>
        <taxon>Pseudomonadati</taxon>
        <taxon>Pseudomonadota</taxon>
        <taxon>Alphaproteobacteria</taxon>
        <taxon>Rhodobacterales</taxon>
        <taxon>Roseobacteraceae</taxon>
        <taxon>Salipiger</taxon>
    </lineage>
</organism>
<dbReference type="SUPFAM" id="SSF50630">
    <property type="entry name" value="Acid proteases"/>
    <property type="match status" value="1"/>
</dbReference>
<evidence type="ECO:0000313" key="3">
    <source>
        <dbReference type="Proteomes" id="UP000249165"/>
    </source>
</evidence>
<dbReference type="Proteomes" id="UP000249165">
    <property type="component" value="Unassembled WGS sequence"/>
</dbReference>
<proteinExistence type="predicted"/>
<accession>A0A327YPW9</accession>